<protein>
    <recommendedName>
        <fullName evidence="4">DUF2490 domain-containing protein</fullName>
    </recommendedName>
</protein>
<dbReference type="eggNOG" id="ENOG5030YH7">
    <property type="taxonomic scope" value="Bacteria"/>
</dbReference>
<accession>K4IIL5</accession>
<evidence type="ECO:0008006" key="4">
    <source>
        <dbReference type="Google" id="ProtNLM"/>
    </source>
</evidence>
<feature type="signal peptide" evidence="1">
    <location>
        <begin position="1"/>
        <end position="18"/>
    </location>
</feature>
<dbReference type="InterPro" id="IPR019619">
    <property type="entry name" value="DUF2490"/>
</dbReference>
<proteinExistence type="predicted"/>
<dbReference type="HOGENOM" id="CLU_105861_0_0_10"/>
<keyword evidence="1" id="KW-0732">Signal</keyword>
<dbReference type="KEGG" id="ptq:P700755_003590"/>
<organism evidence="2 3">
    <name type="scientific">Psychroflexus torquis (strain ATCC 700755 / CIP 106069 / ACAM 623)</name>
    <dbReference type="NCBI Taxonomy" id="313595"/>
    <lineage>
        <taxon>Bacteria</taxon>
        <taxon>Pseudomonadati</taxon>
        <taxon>Bacteroidota</taxon>
        <taxon>Flavobacteriia</taxon>
        <taxon>Flavobacteriales</taxon>
        <taxon>Flavobacteriaceae</taxon>
        <taxon>Psychroflexus</taxon>
    </lineage>
</organism>
<reference evidence="2" key="2">
    <citation type="submission" date="2012-09" db="EMBL/GenBank/DDBJ databases">
        <title>The complete sequence of Psychroflexus torquis an extreme psychrophile from sea-ice that is stimulated by light.</title>
        <authorList>
            <person name="Feng S."/>
            <person name="Powell S.M."/>
            <person name="Bowman J.P."/>
        </authorList>
    </citation>
    <scope>NUCLEOTIDE SEQUENCE [LARGE SCALE GENOMIC DNA]</scope>
    <source>
        <strain evidence="2">ATCC 700755</strain>
    </source>
</reference>
<evidence type="ECO:0000313" key="3">
    <source>
        <dbReference type="Proteomes" id="UP000008514"/>
    </source>
</evidence>
<dbReference type="STRING" id="313595.P700755_003590"/>
<evidence type="ECO:0000256" key="1">
    <source>
        <dbReference type="SAM" id="SignalP"/>
    </source>
</evidence>
<keyword evidence="3" id="KW-1185">Reference proteome</keyword>
<dbReference type="Proteomes" id="UP000008514">
    <property type="component" value="Chromosome"/>
</dbReference>
<dbReference type="AlphaFoldDB" id="K4IIL5"/>
<reference evidence="2" key="1">
    <citation type="submission" date="2006-03" db="EMBL/GenBank/DDBJ databases">
        <authorList>
            <person name="Bowman J."/>
            <person name="Ferriera S."/>
            <person name="Johnson J."/>
            <person name="Kravitz S."/>
            <person name="Halpern A."/>
            <person name="Remington K."/>
            <person name="Beeson K."/>
            <person name="Tran B."/>
            <person name="Rogers Y.-H."/>
            <person name="Friedman R."/>
            <person name="Venter J.C."/>
        </authorList>
    </citation>
    <scope>NUCLEOTIDE SEQUENCE [LARGE SCALE GENOMIC DNA]</scope>
    <source>
        <strain evidence="2">ATCC 700755</strain>
    </source>
</reference>
<evidence type="ECO:0000313" key="2">
    <source>
        <dbReference type="EMBL" id="AFU70189.1"/>
    </source>
</evidence>
<gene>
    <name evidence="2" type="ordered locus">P700755_003590</name>
</gene>
<dbReference type="OrthoDB" id="1121653at2"/>
<name>K4IIL5_PSYTT</name>
<feature type="chain" id="PRO_5003879376" description="DUF2490 domain-containing protein" evidence="1">
    <location>
        <begin position="19"/>
        <end position="226"/>
    </location>
</feature>
<dbReference type="EMBL" id="CP003879">
    <property type="protein sequence ID" value="AFU70189.1"/>
    <property type="molecule type" value="Genomic_DNA"/>
</dbReference>
<sequence>MRIYIYSIGLLFFTLSYAQENQTTFGLFPEASLSYKLLKNYSITHKFESQHGFYDSENLNEELEYEHTLTDLQTFIGRRITPFIKVDIGYQYRIEEGENTHRTIQQVSILQRESHFRIGHRVRIDQTFFNNASLLFRARYRLKGQIPLQGESLDNGENYLSISNELIYMIQSGEDDLENRLTAALGFYIDDKNKFEIGLDYRTDDYLVKDRFRHRIWLKFGYYKTL</sequence>
<dbReference type="RefSeq" id="WP_015025735.1">
    <property type="nucleotide sequence ID" value="NC_018721.1"/>
</dbReference>
<dbReference type="Pfam" id="PF10677">
    <property type="entry name" value="DUF2490"/>
    <property type="match status" value="1"/>
</dbReference>